<dbReference type="InterPro" id="IPR040390">
    <property type="entry name" value="TIFY/JAZ"/>
</dbReference>
<feature type="compositionally biased region" description="Low complexity" evidence="3">
    <location>
        <begin position="136"/>
        <end position="158"/>
    </location>
</feature>
<name>A0ABQ5DDF6_9ASTR</name>
<evidence type="ECO:0000259" key="4">
    <source>
        <dbReference type="PROSITE" id="PS51320"/>
    </source>
</evidence>
<reference evidence="5" key="2">
    <citation type="submission" date="2022-01" db="EMBL/GenBank/DDBJ databases">
        <authorList>
            <person name="Yamashiro T."/>
            <person name="Shiraishi A."/>
            <person name="Satake H."/>
            <person name="Nakayama K."/>
        </authorList>
    </citation>
    <scope>NUCLEOTIDE SEQUENCE</scope>
</reference>
<dbReference type="Pfam" id="PF09425">
    <property type="entry name" value="Jas_motif"/>
    <property type="match status" value="1"/>
</dbReference>
<dbReference type="PROSITE" id="PS51320">
    <property type="entry name" value="TIFY"/>
    <property type="match status" value="1"/>
</dbReference>
<dbReference type="PANTHER" id="PTHR33077:SF90">
    <property type="entry name" value="PROTEIN TIFY 7"/>
    <property type="match status" value="1"/>
</dbReference>
<reference evidence="5" key="1">
    <citation type="journal article" date="2022" name="Int. J. Mol. Sci.">
        <title>Draft Genome of Tanacetum Coccineum: Genomic Comparison of Closely Related Tanacetum-Family Plants.</title>
        <authorList>
            <person name="Yamashiro T."/>
            <person name="Shiraishi A."/>
            <person name="Nakayama K."/>
            <person name="Satake H."/>
        </authorList>
    </citation>
    <scope>NUCLEOTIDE SEQUENCE</scope>
</reference>
<dbReference type="InterPro" id="IPR010399">
    <property type="entry name" value="Tify_dom"/>
</dbReference>
<evidence type="ECO:0000313" key="6">
    <source>
        <dbReference type="Proteomes" id="UP001151760"/>
    </source>
</evidence>
<protein>
    <recommendedName>
        <fullName evidence="2">Protein TIFY</fullName>
    </recommendedName>
    <alternativeName>
        <fullName evidence="2">Jasmonate ZIM domain-containing protein</fullName>
    </alternativeName>
</protein>
<evidence type="ECO:0000256" key="1">
    <source>
        <dbReference type="ARBA" id="ARBA00008614"/>
    </source>
</evidence>
<dbReference type="EMBL" id="BQNB010015154">
    <property type="protein sequence ID" value="GJT36618.1"/>
    <property type="molecule type" value="Genomic_DNA"/>
</dbReference>
<keyword evidence="2" id="KW-1184">Jasmonic acid signaling pathway</keyword>
<gene>
    <name evidence="5" type="ORF">Tco_0927037</name>
</gene>
<proteinExistence type="inferred from homology"/>
<feature type="region of interest" description="Disordered" evidence="3">
    <location>
        <begin position="134"/>
        <end position="164"/>
    </location>
</feature>
<comment type="domain">
    <text evidence="2">The jas domain is required for interaction with COI1.</text>
</comment>
<feature type="compositionally biased region" description="Low complexity" evidence="3">
    <location>
        <begin position="84"/>
        <end position="101"/>
    </location>
</feature>
<evidence type="ECO:0000313" key="5">
    <source>
        <dbReference type="EMBL" id="GJT36618.1"/>
    </source>
</evidence>
<evidence type="ECO:0000256" key="3">
    <source>
        <dbReference type="SAM" id="MobiDB-lite"/>
    </source>
</evidence>
<feature type="region of interest" description="Disordered" evidence="3">
    <location>
        <begin position="1"/>
        <end position="27"/>
    </location>
</feature>
<comment type="function">
    <text evidence="2">Repressor of jasmonate responses.</text>
</comment>
<dbReference type="InterPro" id="IPR018467">
    <property type="entry name" value="CCT_CS"/>
</dbReference>
<sequence length="164" mass="17551">MERDFMGLNSKEEAKDAGGHESLNSHHSTENQLTIFYRGMVNVYNDINPEKAHALMLLAGNGTLAQAQAHMATPRTPTDGVQMTPASVGPSTGSSSATATHAPNAMSSFRLRQLTVPQVHGASLARFLEKRRERALAAAPYSKSSLDSSSKPESSNGPSKDDKK</sequence>
<dbReference type="Proteomes" id="UP001151760">
    <property type="component" value="Unassembled WGS sequence"/>
</dbReference>
<accession>A0ABQ5DDF6</accession>
<feature type="region of interest" description="Disordered" evidence="3">
    <location>
        <begin position="74"/>
        <end position="101"/>
    </location>
</feature>
<comment type="subcellular location">
    <subcellularLocation>
        <location evidence="2">Nucleus</location>
    </subcellularLocation>
</comment>
<dbReference type="Pfam" id="PF06200">
    <property type="entry name" value="tify"/>
    <property type="match status" value="1"/>
</dbReference>
<keyword evidence="2" id="KW-0539">Nucleus</keyword>
<feature type="domain" description="Tify" evidence="4">
    <location>
        <begin position="26"/>
        <end position="61"/>
    </location>
</feature>
<comment type="similarity">
    <text evidence="1 2">Belongs to the TIFY/JAZ family.</text>
</comment>
<organism evidence="5 6">
    <name type="scientific">Tanacetum coccineum</name>
    <dbReference type="NCBI Taxonomy" id="301880"/>
    <lineage>
        <taxon>Eukaryota</taxon>
        <taxon>Viridiplantae</taxon>
        <taxon>Streptophyta</taxon>
        <taxon>Embryophyta</taxon>
        <taxon>Tracheophyta</taxon>
        <taxon>Spermatophyta</taxon>
        <taxon>Magnoliopsida</taxon>
        <taxon>eudicotyledons</taxon>
        <taxon>Gunneridae</taxon>
        <taxon>Pentapetalae</taxon>
        <taxon>asterids</taxon>
        <taxon>campanulids</taxon>
        <taxon>Asterales</taxon>
        <taxon>Asteraceae</taxon>
        <taxon>Asteroideae</taxon>
        <taxon>Anthemideae</taxon>
        <taxon>Anthemidinae</taxon>
        <taxon>Tanacetum</taxon>
    </lineage>
</organism>
<evidence type="ECO:0000256" key="2">
    <source>
        <dbReference type="RuleBase" id="RU369065"/>
    </source>
</evidence>
<comment type="caution">
    <text evidence="5">The sequence shown here is derived from an EMBL/GenBank/DDBJ whole genome shotgun (WGS) entry which is preliminary data.</text>
</comment>
<keyword evidence="6" id="KW-1185">Reference proteome</keyword>
<dbReference type="SMART" id="SM00979">
    <property type="entry name" value="TIFY"/>
    <property type="match status" value="1"/>
</dbReference>
<dbReference type="PANTHER" id="PTHR33077">
    <property type="entry name" value="PROTEIN TIFY 4A-RELATED-RELATED"/>
    <property type="match status" value="1"/>
</dbReference>